<accession>A0AAW9SEG2</accession>
<keyword evidence="4" id="KW-1185">Reference proteome</keyword>
<dbReference type="Proteomes" id="UP001403385">
    <property type="component" value="Unassembled WGS sequence"/>
</dbReference>
<reference evidence="3 4" key="1">
    <citation type="submission" date="2024-04" db="EMBL/GenBank/DDBJ databases">
        <title>Novel genus in family Flammeovirgaceae.</title>
        <authorList>
            <person name="Nguyen T.H."/>
            <person name="Vuong T.Q."/>
            <person name="Le H."/>
            <person name="Kim S.-G."/>
        </authorList>
    </citation>
    <scope>NUCLEOTIDE SEQUENCE [LARGE SCALE GENOMIC DNA]</scope>
    <source>
        <strain evidence="3 4">JCM 23209</strain>
    </source>
</reference>
<dbReference type="PROSITE" id="PS51154">
    <property type="entry name" value="MACRO"/>
    <property type="match status" value="1"/>
</dbReference>
<comment type="caution">
    <text evidence="3">The sequence shown here is derived from an EMBL/GenBank/DDBJ whole genome shotgun (WGS) entry which is preliminary data.</text>
</comment>
<proteinExistence type="predicted"/>
<dbReference type="AlphaFoldDB" id="A0AAW9SEG2"/>
<comment type="catalytic activity">
    <reaction evidence="1">
        <text>an N-(ADP-alpha-D-ribosyl)-thymidine in DNA + H2O = a thymidine in DNA + ADP-D-ribose</text>
        <dbReference type="Rhea" id="RHEA:71655"/>
        <dbReference type="Rhea" id="RHEA-COMP:13556"/>
        <dbReference type="Rhea" id="RHEA-COMP:18051"/>
        <dbReference type="ChEBI" id="CHEBI:15377"/>
        <dbReference type="ChEBI" id="CHEBI:57967"/>
        <dbReference type="ChEBI" id="CHEBI:137386"/>
        <dbReference type="ChEBI" id="CHEBI:191199"/>
    </reaction>
    <physiologicalReaction direction="left-to-right" evidence="1">
        <dbReference type="Rhea" id="RHEA:71656"/>
    </physiologicalReaction>
</comment>
<dbReference type="PANTHER" id="PTHR12521">
    <property type="entry name" value="PROTEIN C6ORF130"/>
    <property type="match status" value="1"/>
</dbReference>
<dbReference type="GO" id="GO:0140291">
    <property type="term" value="P:peptidyl-glutamate ADP-deribosylation"/>
    <property type="evidence" value="ECO:0007669"/>
    <property type="project" value="TreeGrafter"/>
</dbReference>
<dbReference type="InterPro" id="IPR050892">
    <property type="entry name" value="ADP-ribose_metab_enzymes"/>
</dbReference>
<gene>
    <name evidence="3" type="ORF">AAG747_23645</name>
</gene>
<protein>
    <submittedName>
        <fullName evidence="3">Macro domain-containing protein</fullName>
    </submittedName>
</protein>
<dbReference type="Gene3D" id="3.40.220.10">
    <property type="entry name" value="Leucine Aminopeptidase, subunit E, domain 1"/>
    <property type="match status" value="1"/>
</dbReference>
<evidence type="ECO:0000259" key="2">
    <source>
        <dbReference type="PROSITE" id="PS51154"/>
    </source>
</evidence>
<dbReference type="InterPro" id="IPR043472">
    <property type="entry name" value="Macro_dom-like"/>
</dbReference>
<organism evidence="3 4">
    <name type="scientific">Rapidithrix thailandica</name>
    <dbReference type="NCBI Taxonomy" id="413964"/>
    <lineage>
        <taxon>Bacteria</taxon>
        <taxon>Pseudomonadati</taxon>
        <taxon>Bacteroidota</taxon>
        <taxon>Cytophagia</taxon>
        <taxon>Cytophagales</taxon>
        <taxon>Flammeovirgaceae</taxon>
        <taxon>Rapidithrix</taxon>
    </lineage>
</organism>
<dbReference type="Pfam" id="PF01661">
    <property type="entry name" value="Macro"/>
    <property type="match status" value="1"/>
</dbReference>
<dbReference type="RefSeq" id="WP_346823717.1">
    <property type="nucleotide sequence ID" value="NZ_JBDKWZ010000018.1"/>
</dbReference>
<name>A0AAW9SEG2_9BACT</name>
<dbReference type="InterPro" id="IPR002589">
    <property type="entry name" value="Macro_dom"/>
</dbReference>
<dbReference type="PANTHER" id="PTHR12521:SF0">
    <property type="entry name" value="ADP-RIBOSE GLYCOHYDROLASE OARD1"/>
    <property type="match status" value="1"/>
</dbReference>
<dbReference type="SMART" id="SM00506">
    <property type="entry name" value="A1pp"/>
    <property type="match status" value="1"/>
</dbReference>
<dbReference type="EMBL" id="JBDKWZ010000018">
    <property type="protein sequence ID" value="MEN7550935.1"/>
    <property type="molecule type" value="Genomic_DNA"/>
</dbReference>
<dbReference type="SUPFAM" id="SSF52949">
    <property type="entry name" value="Macro domain-like"/>
    <property type="match status" value="1"/>
</dbReference>
<evidence type="ECO:0000256" key="1">
    <source>
        <dbReference type="ARBA" id="ARBA00035885"/>
    </source>
</evidence>
<evidence type="ECO:0000313" key="4">
    <source>
        <dbReference type="Proteomes" id="UP001403385"/>
    </source>
</evidence>
<sequence>MIREITGDLILQAQDFDVIVHGANCFCTMGSGIARQIRQTFPEAFEVDQQTTKGDRDKLGTLTFTQNTHPIVVNAYTQYRYGRDKMHCDYEAVKSCMQALKQQFSGKKIGMPLIGAGLAGGDWEIIFSIIQEELADEDVTIVKWEGK</sequence>
<feature type="domain" description="Macro" evidence="2">
    <location>
        <begin position="1"/>
        <end position="147"/>
    </location>
</feature>
<evidence type="ECO:0000313" key="3">
    <source>
        <dbReference type="EMBL" id="MEN7550935.1"/>
    </source>
</evidence>